<evidence type="ECO:0000313" key="2">
    <source>
        <dbReference type="EMBL" id="PLW28231.1"/>
    </source>
</evidence>
<name>A0A2N5S939_9BASI</name>
<dbReference type="AlphaFoldDB" id="A0A2N5S939"/>
<keyword evidence="3" id="KW-1185">Reference proteome</keyword>
<proteinExistence type="predicted"/>
<gene>
    <name evidence="2" type="ORF">PCANC_22310</name>
    <name evidence="1" type="ORF">PCANC_24035</name>
</gene>
<dbReference type="Proteomes" id="UP000235388">
    <property type="component" value="Unassembled WGS sequence"/>
</dbReference>
<accession>A0A2N5S939</accession>
<reference evidence="1 3" key="1">
    <citation type="submission" date="2017-11" db="EMBL/GenBank/DDBJ databases">
        <title>De novo assembly and phasing of dikaryotic genomes from two isolates of Puccinia coronata f. sp. avenae, the causal agent of oat crown rust.</title>
        <authorList>
            <person name="Miller M.E."/>
            <person name="Zhang Y."/>
            <person name="Omidvar V."/>
            <person name="Sperschneider J."/>
            <person name="Schwessinger B."/>
            <person name="Raley C."/>
            <person name="Palmer J.M."/>
            <person name="Garnica D."/>
            <person name="Upadhyaya N."/>
            <person name="Rathjen J."/>
            <person name="Taylor J.M."/>
            <person name="Park R.F."/>
            <person name="Dodds P.N."/>
            <person name="Hirsch C.D."/>
            <person name="Kianian S.F."/>
            <person name="Figueroa M."/>
        </authorList>
    </citation>
    <scope>NUCLEOTIDE SEQUENCE [LARGE SCALE GENOMIC DNA]</scope>
    <source>
        <strain evidence="1">12NC29</strain>
    </source>
</reference>
<dbReference type="EMBL" id="PGCJ01000452">
    <property type="protein sequence ID" value="PLW28231.1"/>
    <property type="molecule type" value="Genomic_DNA"/>
</dbReference>
<protein>
    <submittedName>
        <fullName evidence="1">Uncharacterized protein</fullName>
    </submittedName>
</protein>
<evidence type="ECO:0000313" key="1">
    <source>
        <dbReference type="EMBL" id="PLW09757.1"/>
    </source>
</evidence>
<dbReference type="EMBL" id="PGCJ01001089">
    <property type="protein sequence ID" value="PLW09757.1"/>
    <property type="molecule type" value="Genomic_DNA"/>
</dbReference>
<dbReference type="OrthoDB" id="2515167at2759"/>
<sequence length="119" mass="13628">MRDIYKYHKFAQWIYNHKRNTDAIHAEDGFMAALRYDIQVWANAFAHQVTNPDGSLSVADISVFQLKVQQLCYATALRLNKLEFGDVNPYAEGEAREDWDPTTGTKRGKKTMAGVVFQI</sequence>
<organism evidence="1 3">
    <name type="scientific">Puccinia coronata f. sp. avenae</name>
    <dbReference type="NCBI Taxonomy" id="200324"/>
    <lineage>
        <taxon>Eukaryota</taxon>
        <taxon>Fungi</taxon>
        <taxon>Dikarya</taxon>
        <taxon>Basidiomycota</taxon>
        <taxon>Pucciniomycotina</taxon>
        <taxon>Pucciniomycetes</taxon>
        <taxon>Pucciniales</taxon>
        <taxon>Pucciniaceae</taxon>
        <taxon>Puccinia</taxon>
    </lineage>
</organism>
<comment type="caution">
    <text evidence="1">The sequence shown here is derived from an EMBL/GenBank/DDBJ whole genome shotgun (WGS) entry which is preliminary data.</text>
</comment>
<evidence type="ECO:0000313" key="3">
    <source>
        <dbReference type="Proteomes" id="UP000235388"/>
    </source>
</evidence>